<dbReference type="EMBL" id="CP033116">
    <property type="protein sequence ID" value="QFY57698.1"/>
    <property type="molecule type" value="Genomic_DNA"/>
</dbReference>
<protein>
    <submittedName>
        <fullName evidence="1">Uncharacterized protein</fullName>
    </submittedName>
</protein>
<gene>
    <name evidence="1" type="ORF">CO192_15775</name>
    <name evidence="2" type="ORF">EAO82_15790</name>
</gene>
<accession>A0AA91U1N1</accession>
<reference evidence="1 3" key="1">
    <citation type="submission" date="2017-09" db="EMBL/GenBank/DDBJ databases">
        <title>Bacterial and phytoplankton interrelationship in Kongsfjorden, an Arctic fjord.</title>
        <authorList>
            <person name="Sinha R."/>
            <person name="Krishnan K."/>
        </authorList>
    </citation>
    <scope>NUCLEOTIDE SEQUENCE [LARGE SCALE GENOMIC DNA]</scope>
    <source>
        <strain evidence="1 3">58</strain>
    </source>
</reference>
<keyword evidence="4" id="KW-1185">Reference proteome</keyword>
<dbReference type="AlphaFoldDB" id="A0AA91U1N1"/>
<sequence length="117" mass="12195">MTVVGAGMTVWVSFPPYSGILTFSVIPAPFRHPREGGDPSGGSFGTKAEEPRKSDWIPAFAGMTGVGVIPPYSGILTFPSSPLLSVIPAKAGIQAVVWLAPKPEHPASPIGFPPARE</sequence>
<organism evidence="1 3">
    <name type="scientific">Halopseudomonas pelagia</name>
    <dbReference type="NCBI Taxonomy" id="553151"/>
    <lineage>
        <taxon>Bacteria</taxon>
        <taxon>Pseudomonadati</taxon>
        <taxon>Pseudomonadota</taxon>
        <taxon>Gammaproteobacteria</taxon>
        <taxon>Pseudomonadales</taxon>
        <taxon>Pseudomonadaceae</taxon>
        <taxon>Halopseudomonas</taxon>
    </lineage>
</organism>
<dbReference type="Proteomes" id="UP000344571">
    <property type="component" value="Chromosome"/>
</dbReference>
<evidence type="ECO:0000313" key="2">
    <source>
        <dbReference type="EMBL" id="QFY57698.1"/>
    </source>
</evidence>
<name>A0AA91U1N1_9GAMM</name>
<evidence type="ECO:0000313" key="4">
    <source>
        <dbReference type="Proteomes" id="UP000344571"/>
    </source>
</evidence>
<evidence type="ECO:0000313" key="3">
    <source>
        <dbReference type="Proteomes" id="UP000243750"/>
    </source>
</evidence>
<reference evidence="2 4" key="2">
    <citation type="submission" date="2018-10" db="EMBL/GenBank/DDBJ databases">
        <title>Complete genome sequence of Pseudomonas pelagia strain Kongs-67.</title>
        <authorList>
            <person name="Sinha R.K."/>
            <person name="Krishnan K."/>
        </authorList>
    </citation>
    <scope>NUCLEOTIDE SEQUENCE [LARGE SCALE GENOMIC DNA]</scope>
    <source>
        <strain evidence="2 4">Kongs-67</strain>
    </source>
</reference>
<proteinExistence type="predicted"/>
<dbReference type="Proteomes" id="UP000243750">
    <property type="component" value="Unassembled WGS sequence"/>
</dbReference>
<dbReference type="EMBL" id="NWMT01000202">
    <property type="protein sequence ID" value="PCC98426.1"/>
    <property type="molecule type" value="Genomic_DNA"/>
</dbReference>
<evidence type="ECO:0000313" key="1">
    <source>
        <dbReference type="EMBL" id="PCC98426.1"/>
    </source>
</evidence>